<sequence length="163" mass="18791">MEQDERQVQIGAGDITLLDASRPCSLYWQESSKQISLLLPRTLLEQYFPHQKPVCAERLDADLPMVQLSHRLLQESMNNPALSETESEAALQAMVCLLRPVLHQRESVQPRRERQFQKVVTLIDDNIREEILRPEWIAGETGMSVRSLYRMFADKGLVVAQYI</sequence>
<evidence type="ECO:0000259" key="4">
    <source>
        <dbReference type="Pfam" id="PF14525"/>
    </source>
</evidence>
<reference evidence="5 6" key="1">
    <citation type="submission" date="2015-07" db="EMBL/GenBank/DDBJ databases">
        <authorList>
            <consortium name="Pathogen Informatics"/>
        </authorList>
    </citation>
    <scope>NUCLEOTIDE SEQUENCE [LARGE SCALE GENOMIC DNA]</scope>
    <source>
        <strain evidence="5 6">20003593_1361393</strain>
    </source>
</reference>
<dbReference type="PANTHER" id="PTHR46796">
    <property type="entry name" value="HTH-TYPE TRANSCRIPTIONAL ACTIVATOR RHAS-RELATED"/>
    <property type="match status" value="1"/>
</dbReference>
<comment type="caution">
    <text evidence="5">The sequence shown here is derived from an EMBL/GenBank/DDBJ whole genome shotgun (WGS) entry which is preliminary data.</text>
</comment>
<keyword evidence="1" id="KW-0805">Transcription regulation</keyword>
<dbReference type="InterPro" id="IPR035418">
    <property type="entry name" value="AraC-bd_2"/>
</dbReference>
<dbReference type="PANTHER" id="PTHR46796:SF10">
    <property type="entry name" value="TRANSCRIPTIONAL ACTIVATOR FEAR"/>
    <property type="match status" value="1"/>
</dbReference>
<proteinExistence type="predicted"/>
<dbReference type="GO" id="GO:0080090">
    <property type="term" value="P:regulation of primary metabolic process"/>
    <property type="evidence" value="ECO:0007669"/>
    <property type="project" value="UniProtKB-ARBA"/>
</dbReference>
<keyword evidence="3" id="KW-0804">Transcription</keyword>
<keyword evidence="2 5" id="KW-0238">DNA-binding</keyword>
<feature type="domain" description="Transcription regulator HTH AraC- type ligand binding" evidence="4">
    <location>
        <begin position="1"/>
        <end position="103"/>
    </location>
</feature>
<organism evidence="5 6">
    <name type="scientific">Shigella sonnei</name>
    <dbReference type="NCBI Taxonomy" id="624"/>
    <lineage>
        <taxon>Bacteria</taxon>
        <taxon>Pseudomonadati</taxon>
        <taxon>Pseudomonadota</taxon>
        <taxon>Gammaproteobacteria</taxon>
        <taxon>Enterobacterales</taxon>
        <taxon>Enterobacteriaceae</taxon>
        <taxon>Shigella</taxon>
    </lineage>
</organism>
<dbReference type="EMBL" id="CXEC01000341">
    <property type="protein sequence ID" value="CSS27907.1"/>
    <property type="molecule type" value="Genomic_DNA"/>
</dbReference>
<evidence type="ECO:0000313" key="5">
    <source>
        <dbReference type="EMBL" id="CSS27907.1"/>
    </source>
</evidence>
<dbReference type="Gene3D" id="1.10.10.60">
    <property type="entry name" value="Homeodomain-like"/>
    <property type="match status" value="1"/>
</dbReference>
<evidence type="ECO:0000256" key="2">
    <source>
        <dbReference type="ARBA" id="ARBA00023125"/>
    </source>
</evidence>
<dbReference type="InterPro" id="IPR050204">
    <property type="entry name" value="AraC_XylS_family_regulators"/>
</dbReference>
<evidence type="ECO:0000256" key="1">
    <source>
        <dbReference type="ARBA" id="ARBA00023015"/>
    </source>
</evidence>
<name>A0ABC9KSY5_SHISO</name>
<gene>
    <name evidence="5" type="primary">feaR</name>
    <name evidence="5" type="ORF">ERS008175_04439</name>
</gene>
<dbReference type="GO" id="GO:0003677">
    <property type="term" value="F:DNA binding"/>
    <property type="evidence" value="ECO:0007669"/>
    <property type="project" value="UniProtKB-KW"/>
</dbReference>
<dbReference type="NCBIfam" id="NF007243">
    <property type="entry name" value="PRK09685.1"/>
    <property type="match status" value="1"/>
</dbReference>
<evidence type="ECO:0000313" key="6">
    <source>
        <dbReference type="Proteomes" id="UP000040926"/>
    </source>
</evidence>
<dbReference type="AlphaFoldDB" id="A0ABC9KSY5"/>
<protein>
    <submittedName>
        <fullName evidence="5">DNA-binding transcriptional activator FeaR</fullName>
    </submittedName>
</protein>
<dbReference type="Proteomes" id="UP000040926">
    <property type="component" value="Unassembled WGS sequence"/>
</dbReference>
<accession>A0ABC9KSY5</accession>
<dbReference type="Pfam" id="PF14525">
    <property type="entry name" value="AraC_binding_2"/>
    <property type="match status" value="1"/>
</dbReference>
<evidence type="ECO:0000256" key="3">
    <source>
        <dbReference type="ARBA" id="ARBA00023163"/>
    </source>
</evidence>